<dbReference type="AlphaFoldDB" id="A0AAD5GEX8"/>
<dbReference type="PANTHER" id="PTHR33494:SF5">
    <property type="entry name" value="F10A16.6 PROTEIN"/>
    <property type="match status" value="1"/>
</dbReference>
<protein>
    <recommendedName>
        <fullName evidence="1">TRF2/HOY1 PH-like domain-containing protein</fullName>
    </recommendedName>
</protein>
<evidence type="ECO:0000259" key="1">
    <source>
        <dbReference type="Pfam" id="PF24818"/>
    </source>
</evidence>
<dbReference type="EMBL" id="JAMZMK010008929">
    <property type="protein sequence ID" value="KAI7737876.1"/>
    <property type="molecule type" value="Genomic_DNA"/>
</dbReference>
<comment type="caution">
    <text evidence="2">The sequence shown here is derived from an EMBL/GenBank/DDBJ whole genome shotgun (WGS) entry which is preliminary data.</text>
</comment>
<evidence type="ECO:0000313" key="3">
    <source>
        <dbReference type="Proteomes" id="UP001206925"/>
    </source>
</evidence>
<name>A0AAD5GEX8_AMBAR</name>
<dbReference type="InterPro" id="IPR057939">
    <property type="entry name" value="TRF2_HOY1_PH"/>
</dbReference>
<evidence type="ECO:0000313" key="2">
    <source>
        <dbReference type="EMBL" id="KAI7737876.1"/>
    </source>
</evidence>
<feature type="non-terminal residue" evidence="2">
    <location>
        <position position="1"/>
    </location>
</feature>
<sequence length="223" mass="26087">THICFHIILSMAASEQGNQDYYFHNKKQEQEDEQLLNLSNGVYSHVDLQAQVRPQTDFNNINPKWVSTRLQDLTVKFYYRTKKLVWEFLCGAMKKKIVIRWSQISAINVFVDENKTSRLEIELAEKPELCEEVNYQAKKHTLWAAAKFDFTKGEATTWRRHTLVFPPGVLDDPFKNLMQCDNRLFILSQQPFPYHNLPIFQNKILDFSCDRSINGCPSIAPNI</sequence>
<dbReference type="PANTHER" id="PTHR33494">
    <property type="entry name" value="OS02G0793800 PROTEIN"/>
    <property type="match status" value="1"/>
</dbReference>
<reference evidence="2" key="1">
    <citation type="submission" date="2022-06" db="EMBL/GenBank/DDBJ databases">
        <title>Uncovering the hologenomic basis of an extraordinary plant invasion.</title>
        <authorList>
            <person name="Bieker V.C."/>
            <person name="Martin M.D."/>
            <person name="Gilbert T."/>
            <person name="Hodgins K."/>
            <person name="Battlay P."/>
            <person name="Petersen B."/>
            <person name="Wilson J."/>
        </authorList>
    </citation>
    <scope>NUCLEOTIDE SEQUENCE</scope>
    <source>
        <strain evidence="2">AA19_3_7</strain>
        <tissue evidence="2">Leaf</tissue>
    </source>
</reference>
<dbReference type="Pfam" id="PF24818">
    <property type="entry name" value="PH_TRF2_HOY1"/>
    <property type="match status" value="1"/>
</dbReference>
<proteinExistence type="predicted"/>
<accession>A0AAD5GEX8</accession>
<feature type="domain" description="TRF2/HOY1 PH-like" evidence="1">
    <location>
        <begin position="64"/>
        <end position="171"/>
    </location>
</feature>
<dbReference type="Proteomes" id="UP001206925">
    <property type="component" value="Unassembled WGS sequence"/>
</dbReference>
<keyword evidence="3" id="KW-1185">Reference proteome</keyword>
<gene>
    <name evidence="2" type="ORF">M8C21_001152</name>
</gene>
<organism evidence="2 3">
    <name type="scientific">Ambrosia artemisiifolia</name>
    <name type="common">Common ragweed</name>
    <dbReference type="NCBI Taxonomy" id="4212"/>
    <lineage>
        <taxon>Eukaryota</taxon>
        <taxon>Viridiplantae</taxon>
        <taxon>Streptophyta</taxon>
        <taxon>Embryophyta</taxon>
        <taxon>Tracheophyta</taxon>
        <taxon>Spermatophyta</taxon>
        <taxon>Magnoliopsida</taxon>
        <taxon>eudicotyledons</taxon>
        <taxon>Gunneridae</taxon>
        <taxon>Pentapetalae</taxon>
        <taxon>asterids</taxon>
        <taxon>campanulids</taxon>
        <taxon>Asterales</taxon>
        <taxon>Asteraceae</taxon>
        <taxon>Asteroideae</taxon>
        <taxon>Heliantheae alliance</taxon>
        <taxon>Heliantheae</taxon>
        <taxon>Ambrosia</taxon>
    </lineage>
</organism>